<feature type="domain" description="Beta-lactamase-related" evidence="1">
    <location>
        <begin position="43"/>
        <end position="410"/>
    </location>
</feature>
<accession>A0A4Q2UR17</accession>
<dbReference type="GO" id="GO:0016787">
    <property type="term" value="F:hydrolase activity"/>
    <property type="evidence" value="ECO:0007669"/>
    <property type="project" value="UniProtKB-KW"/>
</dbReference>
<keyword evidence="3" id="KW-1185">Reference proteome</keyword>
<dbReference type="InterPro" id="IPR050789">
    <property type="entry name" value="Diverse_Enzym_Activities"/>
</dbReference>
<protein>
    <submittedName>
        <fullName evidence="2">Class A beta-lactamase-related serine hydrolase</fullName>
    </submittedName>
</protein>
<gene>
    <name evidence="2" type="ORF">EQG79_07155</name>
</gene>
<dbReference type="Proteomes" id="UP000290407">
    <property type="component" value="Unassembled WGS sequence"/>
</dbReference>
<sequence length="427" mass="48271">MRFVLPFLLVTTTLLAQTRPQVFTPARTPTEAGFSAERLKRLDTFLQGLVDQGIAPNAVTFVARRGKVVHYKAFGYSNLEKKTPLKRDDIYRIASQSKAITTVALMTLFEEERFLLDDPISKYIPAFKNPKVLVRYDRKNPTGGSYETRPARSEITIRQLLSHNAGIPYEHPLDQRPEFRVPFFNSTAPDKLEDAINRLAARPLLNDPGTDSTGKGFVYGLNTDIIGRLVEVLANKPLDVVLRERVLDPLGMTDTYFYLPPGKSSRLVELYDKGSADKPLVLHPNETYRQYAVSGARTYFSGGAGLVSTVEDYARFCQMLLNGGTFNNRRILGRKTVEMMVRNQIGAAEVWDRRDKFGLGFQLITEGTHYGDQSTPGSYTWGGMYCSEFTIDPKEELILLVFTNVQPYAHYSDFVRKFRTAVYQALE</sequence>
<evidence type="ECO:0000259" key="1">
    <source>
        <dbReference type="Pfam" id="PF00144"/>
    </source>
</evidence>
<name>A0A4Q2UR17_9BACT</name>
<dbReference type="Gene3D" id="3.40.710.10">
    <property type="entry name" value="DD-peptidase/beta-lactamase superfamily"/>
    <property type="match status" value="1"/>
</dbReference>
<dbReference type="RefSeq" id="WP_129600909.1">
    <property type="nucleotide sequence ID" value="NZ_SBLB01000001.1"/>
</dbReference>
<dbReference type="PANTHER" id="PTHR43283">
    <property type="entry name" value="BETA-LACTAMASE-RELATED"/>
    <property type="match status" value="1"/>
</dbReference>
<reference evidence="2 3" key="1">
    <citation type="submission" date="2019-01" db="EMBL/GenBank/DDBJ databases">
        <title>Spirosoma flava sp. nov., a propanil-degrading bacterium isolated from herbicide-contaminated soil.</title>
        <authorList>
            <person name="Zhang L."/>
            <person name="Jiang J.-D."/>
        </authorList>
    </citation>
    <scope>NUCLEOTIDE SEQUENCE [LARGE SCALE GENOMIC DNA]</scope>
    <source>
        <strain evidence="2 3">TY50</strain>
    </source>
</reference>
<evidence type="ECO:0000313" key="2">
    <source>
        <dbReference type="EMBL" id="RYC71896.1"/>
    </source>
</evidence>
<dbReference type="PANTHER" id="PTHR43283:SF3">
    <property type="entry name" value="BETA-LACTAMASE FAMILY PROTEIN (AFU_ORTHOLOGUE AFUA_5G07500)"/>
    <property type="match status" value="1"/>
</dbReference>
<dbReference type="EMBL" id="SBLB01000001">
    <property type="protein sequence ID" value="RYC71896.1"/>
    <property type="molecule type" value="Genomic_DNA"/>
</dbReference>
<dbReference type="InterPro" id="IPR001466">
    <property type="entry name" value="Beta-lactam-related"/>
</dbReference>
<organism evidence="2 3">
    <name type="scientific">Spirosoma sordidisoli</name>
    <dbReference type="NCBI Taxonomy" id="2502893"/>
    <lineage>
        <taxon>Bacteria</taxon>
        <taxon>Pseudomonadati</taxon>
        <taxon>Bacteroidota</taxon>
        <taxon>Cytophagia</taxon>
        <taxon>Cytophagales</taxon>
        <taxon>Cytophagaceae</taxon>
        <taxon>Spirosoma</taxon>
    </lineage>
</organism>
<proteinExistence type="predicted"/>
<comment type="caution">
    <text evidence="2">The sequence shown here is derived from an EMBL/GenBank/DDBJ whole genome shotgun (WGS) entry which is preliminary data.</text>
</comment>
<dbReference type="Pfam" id="PF00144">
    <property type="entry name" value="Beta-lactamase"/>
    <property type="match status" value="1"/>
</dbReference>
<dbReference type="SUPFAM" id="SSF56601">
    <property type="entry name" value="beta-lactamase/transpeptidase-like"/>
    <property type="match status" value="1"/>
</dbReference>
<dbReference type="AlphaFoldDB" id="A0A4Q2UR17"/>
<keyword evidence="2" id="KW-0378">Hydrolase</keyword>
<dbReference type="InterPro" id="IPR012338">
    <property type="entry name" value="Beta-lactam/transpept-like"/>
</dbReference>
<evidence type="ECO:0000313" key="3">
    <source>
        <dbReference type="Proteomes" id="UP000290407"/>
    </source>
</evidence>